<dbReference type="InterPro" id="IPR010987">
    <property type="entry name" value="Glutathione-S-Trfase_C-like"/>
</dbReference>
<dbReference type="PANTHER" id="PTHR44051">
    <property type="entry name" value="GLUTATHIONE S-TRANSFERASE-RELATED"/>
    <property type="match status" value="1"/>
</dbReference>
<evidence type="ECO:0000313" key="3">
    <source>
        <dbReference type="EMBL" id="AII85647.1"/>
    </source>
</evidence>
<proteinExistence type="predicted"/>
<dbReference type="SUPFAM" id="SSF47616">
    <property type="entry name" value="GST C-terminal domain-like"/>
    <property type="match status" value="1"/>
</dbReference>
<name>A0AAN0VH58_9RHOB</name>
<dbReference type="Proteomes" id="UP000028680">
    <property type="component" value="Chromosome"/>
</dbReference>
<dbReference type="Gene3D" id="1.20.1050.10">
    <property type="match status" value="1"/>
</dbReference>
<dbReference type="KEGG" id="ptp:RCA23_c00770"/>
<feature type="domain" description="GST C-terminal" evidence="2">
    <location>
        <begin position="69"/>
        <end position="186"/>
    </location>
</feature>
<keyword evidence="4" id="KW-1185">Reference proteome</keyword>
<dbReference type="AlphaFoldDB" id="A0AAN0VH58"/>
<sequence>MRARLAILASGVSVELREIVLQQKAPEFFASSPKGTVPVLVTPTVVIEESFDVMLWALERSDPEGWLAMPEAGYDWIARCDGPFKTALDHTKYAVRYPELDPEQERGRAAEFLADLDLKIAGSDWLFGPKCTLADMAIVPFVRQFANSDRSWFDAQPWPNLQRWLSEFLASDRFAAIMTKYPKWQVGDPPVLFPSPA</sequence>
<gene>
    <name evidence="3" type="ORF">RCA23_c00770</name>
</gene>
<evidence type="ECO:0000259" key="2">
    <source>
        <dbReference type="PROSITE" id="PS50405"/>
    </source>
</evidence>
<dbReference type="InterPro" id="IPR004045">
    <property type="entry name" value="Glutathione_S-Trfase_N"/>
</dbReference>
<accession>A0AAN0VH58</accession>
<dbReference type="InterPro" id="IPR036282">
    <property type="entry name" value="Glutathione-S-Trfase_C_sf"/>
</dbReference>
<evidence type="ECO:0008006" key="5">
    <source>
        <dbReference type="Google" id="ProtNLM"/>
    </source>
</evidence>
<evidence type="ECO:0000259" key="1">
    <source>
        <dbReference type="PROSITE" id="PS50404"/>
    </source>
</evidence>
<organism evidence="3 4">
    <name type="scientific">Planktomarina temperata RCA23</name>
    <dbReference type="NCBI Taxonomy" id="666509"/>
    <lineage>
        <taxon>Bacteria</taxon>
        <taxon>Pseudomonadati</taxon>
        <taxon>Pseudomonadota</taxon>
        <taxon>Alphaproteobacteria</taxon>
        <taxon>Rhodobacterales</taxon>
        <taxon>Paracoccaceae</taxon>
        <taxon>Planktomarina</taxon>
    </lineage>
</organism>
<evidence type="ECO:0000313" key="4">
    <source>
        <dbReference type="Proteomes" id="UP000028680"/>
    </source>
</evidence>
<dbReference type="SUPFAM" id="SSF52833">
    <property type="entry name" value="Thioredoxin-like"/>
    <property type="match status" value="1"/>
</dbReference>
<dbReference type="Pfam" id="PF13410">
    <property type="entry name" value="GST_C_2"/>
    <property type="match status" value="1"/>
</dbReference>
<dbReference type="PROSITE" id="PS50404">
    <property type="entry name" value="GST_NTER"/>
    <property type="match status" value="1"/>
</dbReference>
<dbReference type="Gene3D" id="3.40.30.10">
    <property type="entry name" value="Glutaredoxin"/>
    <property type="match status" value="1"/>
</dbReference>
<dbReference type="CDD" id="cd03196">
    <property type="entry name" value="GST_C_5"/>
    <property type="match status" value="1"/>
</dbReference>
<reference evidence="3 4" key="1">
    <citation type="journal article" date="2014" name="ISME J.">
        <title>Adaptation of an abundant Roseobacter RCA organism to pelagic systems revealed by genomic and transcriptomic analyses.</title>
        <authorList>
            <person name="Voget S."/>
            <person name="Wemheuer B."/>
            <person name="Brinkhoff T."/>
            <person name="Vollmers J."/>
            <person name="Dietrich S."/>
            <person name="Giebel H.A."/>
            <person name="Beardsley C."/>
            <person name="Sardemann C."/>
            <person name="Bakenhus I."/>
            <person name="Billerbeck S."/>
            <person name="Daniel R."/>
            <person name="Simon M."/>
        </authorList>
    </citation>
    <scope>NUCLEOTIDE SEQUENCE [LARGE SCALE GENOMIC DNA]</scope>
    <source>
        <strain evidence="3 4">RCA23</strain>
    </source>
</reference>
<dbReference type="PROSITE" id="PS50405">
    <property type="entry name" value="GST_CTER"/>
    <property type="match status" value="1"/>
</dbReference>
<dbReference type="Pfam" id="PF13417">
    <property type="entry name" value="GST_N_3"/>
    <property type="match status" value="1"/>
</dbReference>
<dbReference type="InterPro" id="IPR036249">
    <property type="entry name" value="Thioredoxin-like_sf"/>
</dbReference>
<dbReference type="EMBL" id="CP003984">
    <property type="protein sequence ID" value="AII85647.1"/>
    <property type="molecule type" value="Genomic_DNA"/>
</dbReference>
<feature type="domain" description="GST N-terminal" evidence="1">
    <location>
        <begin position="1"/>
        <end position="65"/>
    </location>
</feature>
<protein>
    <recommendedName>
        <fullName evidence="5">Glutathione S-transferase</fullName>
    </recommendedName>
</protein>
<dbReference type="PANTHER" id="PTHR44051:SF8">
    <property type="entry name" value="GLUTATHIONE S-TRANSFERASE GSTA"/>
    <property type="match status" value="1"/>
</dbReference>